<evidence type="ECO:0000313" key="2">
    <source>
        <dbReference type="EMBL" id="AKA62000.1"/>
    </source>
</evidence>
<dbReference type="Proteomes" id="UP000202749">
    <property type="component" value="Segment"/>
</dbReference>
<organism evidence="2 3">
    <name type="scientific">Proteus phage vB_PmiM_Pm5461</name>
    <dbReference type="NCBI Taxonomy" id="1636250"/>
    <lineage>
        <taxon>Viruses</taxon>
        <taxon>Duplodnaviria</taxon>
        <taxon>Heunggongvirae</taxon>
        <taxon>Uroviricota</taxon>
        <taxon>Caudoviricetes</taxon>
        <taxon>Pantevenvirales</taxon>
        <taxon>Straboviridae</taxon>
        <taxon>Bragavirus</taxon>
        <taxon>Bragavirus pm5461</taxon>
    </lineage>
</organism>
<proteinExistence type="predicted"/>
<gene>
    <name evidence="2" type="ORF">Pm5461_134</name>
</gene>
<accession>A0A0G2SSW7</accession>
<sequence>MNYYDKIDEVVSNFVHPCEREVPDGFYRRVKWELYNPSKENKGPGNGEEWDTEIIKIGTRLYDANPFGHKSEEFPEPSVEGEDEEKCKFWSKKIGICFKSQQELTDYVESIGSKLLPGNDWYGADLSKSNLFKTPHEYKMYQIENAGGTWSKTGPSIDKRTMMMVDKDYNISINYNGVYDSRSAYLKHYEDKPCTYVGIRLNLDVDLSVPGIPESEPPTIEGLPPELPALMFAARSLPAIGCIPFKAKFPYNGLSQAIVEAWNESRRSFKLIWADIPGLPEGEGSIWSTMYSGVSIAMEELGNAALGMCQYVQQMAWLSFKEVISQALNIVGGGWDLLKSFIPKVTILGITFDIEDICTSGNGLQKLKEAFSKFDTEKVIEGIYAFIGSAYEYSVEYVKVFSRDLIDALTDLYDYLWYVLMTAGVALCKTLVNLAEIWSIPPWIPNPLWNVVIAVKELMKQIEPLDMILKGGFPGFTASDLYYMVERKVKELIDEAYTKIESLKNQAIKLWEQVKEAKDKWQKESIGFKQYLKGMYGAVSEELTRQKEALVQEAKDIYENLLAKYEALNINIDTLKASVSNVLELALNELRNLPIVAQIEQLLSLIGTSFDEMITTIKNSITGAQSLYKNFTDGSRSLKDICKYIFSQISTLSLSKVTQWINKLLSIFGLEIKFPELELCIPYVKYEE</sequence>
<reference evidence="2 3" key="1">
    <citation type="submission" date="2015-03" db="EMBL/GenBank/DDBJ databases">
        <authorList>
            <person name="Melo L.D.R."/>
            <person name="Veiga P."/>
            <person name="Cerca N."/>
            <person name="Kropinski A.M."/>
            <person name="Azeredo J."/>
            <person name="Almeida C."/>
            <person name="Sillankorva S."/>
        </authorList>
    </citation>
    <scope>NUCLEOTIDE SEQUENCE [LARGE SCALE GENOMIC DNA]</scope>
</reference>
<dbReference type="EMBL" id="KP890823">
    <property type="protein sequence ID" value="AKA62000.1"/>
    <property type="molecule type" value="Genomic_DNA"/>
</dbReference>
<evidence type="ECO:0000256" key="1">
    <source>
        <dbReference type="SAM" id="Coils"/>
    </source>
</evidence>
<dbReference type="OrthoDB" id="1366at10239"/>
<protein>
    <submittedName>
        <fullName evidence="2">Uncharacterized protein</fullName>
    </submittedName>
</protein>
<keyword evidence="3" id="KW-1185">Reference proteome</keyword>
<feature type="coiled-coil region" evidence="1">
    <location>
        <begin position="486"/>
        <end position="578"/>
    </location>
</feature>
<dbReference type="KEGG" id="vg:26622937"/>
<dbReference type="RefSeq" id="YP_009195556.1">
    <property type="nucleotide sequence ID" value="NC_028762.1"/>
</dbReference>
<dbReference type="GeneID" id="26622937"/>
<evidence type="ECO:0000313" key="3">
    <source>
        <dbReference type="Proteomes" id="UP000202749"/>
    </source>
</evidence>
<keyword evidence="1" id="KW-0175">Coiled coil</keyword>
<name>A0A0G2SSW7_9CAUD</name>